<evidence type="ECO:0000256" key="13">
    <source>
        <dbReference type="ARBA" id="ARBA00023157"/>
    </source>
</evidence>
<evidence type="ECO:0000313" key="17">
    <source>
        <dbReference type="Proteomes" id="UP000694941"/>
    </source>
</evidence>
<reference evidence="18" key="1">
    <citation type="submission" date="2025-08" db="UniProtKB">
        <authorList>
            <consortium name="RefSeq"/>
        </authorList>
    </citation>
    <scope>IDENTIFICATION</scope>
    <source>
        <tissue evidence="18">Muscle</tissue>
    </source>
</reference>
<keyword evidence="12 15" id="KW-0472">Membrane</keyword>
<dbReference type="Proteomes" id="UP000694941">
    <property type="component" value="Unplaced"/>
</dbReference>
<keyword evidence="9" id="KW-0256">Endoplasmic reticulum</keyword>
<sequence length="173" mass="19332">MMAVKWILFAVLSSVCFNISLQDEICSSPSVTSNIYTTTDGVILSDIAFIAELVVTCQNGVKDLALYADVDGVTIPAMKSLDNNKYQVSWTEVPKKVQDGVRILRMYDEEGYSALRKVQRSGEDTSSIRPLFTVTINHQGTYQGPWVQSELIAVLLAMFLWYLAYSTKSRIQS</sequence>
<evidence type="ECO:0000256" key="6">
    <source>
        <dbReference type="ARBA" id="ARBA00022499"/>
    </source>
</evidence>
<evidence type="ECO:0000256" key="14">
    <source>
        <dbReference type="ARBA" id="ARBA00031791"/>
    </source>
</evidence>
<comment type="function">
    <text evidence="1">TRAP proteins are part of a complex whose function is to bind calcium to the ER membrane and thereby regulate the retention of ER resident proteins.</text>
</comment>
<dbReference type="PANTHER" id="PTHR12731">
    <property type="entry name" value="TRANSLOCON-ASSOCIATED PROTEIN, DELTA SUBUNIT"/>
    <property type="match status" value="1"/>
</dbReference>
<evidence type="ECO:0000256" key="3">
    <source>
        <dbReference type="ARBA" id="ARBA00009294"/>
    </source>
</evidence>
<evidence type="ECO:0000256" key="11">
    <source>
        <dbReference type="ARBA" id="ARBA00022989"/>
    </source>
</evidence>
<accession>A0ABM1BLU9</accession>
<comment type="similarity">
    <text evidence="3">Belongs to the TRAP-delta family.</text>
</comment>
<evidence type="ECO:0000256" key="12">
    <source>
        <dbReference type="ARBA" id="ARBA00023136"/>
    </source>
</evidence>
<evidence type="ECO:0000256" key="10">
    <source>
        <dbReference type="ARBA" id="ARBA00022843"/>
    </source>
</evidence>
<comment type="subcellular location">
    <subcellularLocation>
        <location evidence="2">Endoplasmic reticulum membrane</location>
        <topology evidence="2">Single-pass type I membrane protein</topology>
    </subcellularLocation>
</comment>
<feature type="chain" id="PRO_5046650758" description="Translocon-associated protein subunit delta" evidence="16">
    <location>
        <begin position="23"/>
        <end position="173"/>
    </location>
</feature>
<evidence type="ECO:0000256" key="7">
    <source>
        <dbReference type="ARBA" id="ARBA00022692"/>
    </source>
</evidence>
<evidence type="ECO:0000256" key="8">
    <source>
        <dbReference type="ARBA" id="ARBA00022729"/>
    </source>
</evidence>
<comment type="subunit">
    <text evidence="4">Heterotetramer of TRAP-alpha, TRAP-beta, TRAP-delta and TRAP-gamma.</text>
</comment>
<dbReference type="RefSeq" id="XP_013784605.1">
    <property type="nucleotide sequence ID" value="XM_013929151.2"/>
</dbReference>
<evidence type="ECO:0000313" key="18">
    <source>
        <dbReference type="RefSeq" id="XP_013784605.1"/>
    </source>
</evidence>
<dbReference type="PANTHER" id="PTHR12731:SF1">
    <property type="entry name" value="TRANSLOCON-ASSOCIATED PROTEIN SUBUNIT DELTA"/>
    <property type="match status" value="1"/>
</dbReference>
<proteinExistence type="inferred from homology"/>
<evidence type="ECO:0000256" key="9">
    <source>
        <dbReference type="ARBA" id="ARBA00022824"/>
    </source>
</evidence>
<gene>
    <name evidence="18" type="primary">LOC106468709</name>
</gene>
<evidence type="ECO:0000256" key="16">
    <source>
        <dbReference type="SAM" id="SignalP"/>
    </source>
</evidence>
<evidence type="ECO:0000256" key="15">
    <source>
        <dbReference type="SAM" id="Phobius"/>
    </source>
</evidence>
<dbReference type="GeneID" id="106468709"/>
<dbReference type="Pfam" id="PF05404">
    <property type="entry name" value="TRAP-delta"/>
    <property type="match status" value="1"/>
</dbReference>
<evidence type="ECO:0000256" key="5">
    <source>
        <dbReference type="ARBA" id="ARBA00014387"/>
    </source>
</evidence>
<keyword evidence="11 15" id="KW-1133">Transmembrane helix</keyword>
<keyword evidence="13" id="KW-1015">Disulfide bond</keyword>
<evidence type="ECO:0000256" key="2">
    <source>
        <dbReference type="ARBA" id="ARBA00004115"/>
    </source>
</evidence>
<dbReference type="InterPro" id="IPR008855">
    <property type="entry name" value="TRAP-delta"/>
</dbReference>
<name>A0ABM1BLU9_LIMPO</name>
<evidence type="ECO:0000256" key="1">
    <source>
        <dbReference type="ARBA" id="ARBA00002838"/>
    </source>
</evidence>
<protein>
    <recommendedName>
        <fullName evidence="5">Translocon-associated protein subunit delta</fullName>
    </recommendedName>
    <alternativeName>
        <fullName evidence="14">Signal sequence receptor subunit delta</fullName>
    </alternativeName>
</protein>
<evidence type="ECO:0000256" key="4">
    <source>
        <dbReference type="ARBA" id="ARBA00011819"/>
    </source>
</evidence>
<feature type="transmembrane region" description="Helical" evidence="15">
    <location>
        <begin position="146"/>
        <end position="165"/>
    </location>
</feature>
<organism evidence="17 18">
    <name type="scientific">Limulus polyphemus</name>
    <name type="common">Atlantic horseshoe crab</name>
    <dbReference type="NCBI Taxonomy" id="6850"/>
    <lineage>
        <taxon>Eukaryota</taxon>
        <taxon>Metazoa</taxon>
        <taxon>Ecdysozoa</taxon>
        <taxon>Arthropoda</taxon>
        <taxon>Chelicerata</taxon>
        <taxon>Merostomata</taxon>
        <taxon>Xiphosura</taxon>
        <taxon>Limulidae</taxon>
        <taxon>Limulus</taxon>
    </lineage>
</organism>
<keyword evidence="7 15" id="KW-0812">Transmembrane</keyword>
<keyword evidence="8 16" id="KW-0732">Signal</keyword>
<keyword evidence="6" id="KW-1017">Isopeptide bond</keyword>
<feature type="signal peptide" evidence="16">
    <location>
        <begin position="1"/>
        <end position="22"/>
    </location>
</feature>
<keyword evidence="17" id="KW-1185">Reference proteome</keyword>
<keyword evidence="10" id="KW-0832">Ubl conjugation</keyword>